<dbReference type="SUPFAM" id="SSF51182">
    <property type="entry name" value="RmlC-like cupins"/>
    <property type="match status" value="1"/>
</dbReference>
<evidence type="ECO:0000313" key="4">
    <source>
        <dbReference type="EMBL" id="RMX66174.1"/>
    </source>
</evidence>
<name>A0A3M6VHH3_9STRA</name>
<dbReference type="EMBL" id="QLLG01000213">
    <property type="protein sequence ID" value="RMX66174.1"/>
    <property type="molecule type" value="Genomic_DNA"/>
</dbReference>
<evidence type="ECO:0000256" key="2">
    <source>
        <dbReference type="ARBA" id="ARBA00023002"/>
    </source>
</evidence>
<reference evidence="4 5" key="1">
    <citation type="submission" date="2018-06" db="EMBL/GenBank/DDBJ databases">
        <title>Comparative genomics of downy mildews reveals potential adaptations to biotrophy.</title>
        <authorList>
            <person name="Fletcher K."/>
            <person name="Klosterman S.J."/>
            <person name="Derevnina L."/>
            <person name="Martin F."/>
            <person name="Koike S."/>
            <person name="Reyes Chin-Wo S."/>
            <person name="Mou B."/>
            <person name="Michelmore R."/>
        </authorList>
    </citation>
    <scope>NUCLEOTIDE SEQUENCE [LARGE SCALE GENOMIC DNA]</scope>
    <source>
        <strain evidence="4 5">R14</strain>
    </source>
</reference>
<keyword evidence="5" id="KW-1185">Reference proteome</keyword>
<dbReference type="Gene3D" id="2.60.120.10">
    <property type="entry name" value="Jelly Rolls"/>
    <property type="match status" value="1"/>
</dbReference>
<dbReference type="PANTHER" id="PTHR22966">
    <property type="entry name" value="2-AMINOETHANETHIOL DIOXYGENASE"/>
    <property type="match status" value="1"/>
</dbReference>
<evidence type="ECO:0008006" key="6">
    <source>
        <dbReference type="Google" id="ProtNLM"/>
    </source>
</evidence>
<dbReference type="InterPro" id="IPR014710">
    <property type="entry name" value="RmlC-like_jellyroll"/>
</dbReference>
<comment type="caution">
    <text evidence="4">The sequence shown here is derived from an EMBL/GenBank/DDBJ whole genome shotgun (WGS) entry which is preliminary data.</text>
</comment>
<gene>
    <name evidence="4" type="ORF">DD238_002671</name>
</gene>
<protein>
    <recommendedName>
        <fullName evidence="6">Cysteine dioxygenase</fullName>
    </recommendedName>
</protein>
<dbReference type="CDD" id="cd20289">
    <property type="entry name" value="cupin_ADO"/>
    <property type="match status" value="1"/>
</dbReference>
<dbReference type="GO" id="GO:0046872">
    <property type="term" value="F:metal ion binding"/>
    <property type="evidence" value="ECO:0007669"/>
    <property type="project" value="UniProtKB-KW"/>
</dbReference>
<evidence type="ECO:0000256" key="3">
    <source>
        <dbReference type="ARBA" id="ARBA00023004"/>
    </source>
</evidence>
<dbReference type="InterPro" id="IPR011051">
    <property type="entry name" value="RmlC_Cupin_sf"/>
</dbReference>
<organism evidence="4 5">
    <name type="scientific">Peronospora effusa</name>
    <dbReference type="NCBI Taxonomy" id="542832"/>
    <lineage>
        <taxon>Eukaryota</taxon>
        <taxon>Sar</taxon>
        <taxon>Stramenopiles</taxon>
        <taxon>Oomycota</taxon>
        <taxon>Peronosporomycetes</taxon>
        <taxon>Peronosporales</taxon>
        <taxon>Peronosporaceae</taxon>
        <taxon>Peronospora</taxon>
    </lineage>
</organism>
<evidence type="ECO:0000313" key="5">
    <source>
        <dbReference type="Proteomes" id="UP000282087"/>
    </source>
</evidence>
<keyword evidence="2" id="KW-0560">Oxidoreductase</keyword>
<accession>A0A3M6VHH3</accession>
<proteinExistence type="predicted"/>
<keyword evidence="3" id="KW-0408">Iron</keyword>
<dbReference type="GO" id="GO:0016702">
    <property type="term" value="F:oxidoreductase activity, acting on single donors with incorporation of molecular oxygen, incorporation of two atoms of oxygen"/>
    <property type="evidence" value="ECO:0007669"/>
    <property type="project" value="InterPro"/>
</dbReference>
<dbReference type="Proteomes" id="UP000282087">
    <property type="component" value="Unassembled WGS sequence"/>
</dbReference>
<dbReference type="InterPro" id="IPR012864">
    <property type="entry name" value="PCO/ADO"/>
</dbReference>
<dbReference type="PANTHER" id="PTHR22966:SF61">
    <property type="entry name" value="2-AMINOETHANETHIOL DIOXYGENASE"/>
    <property type="match status" value="1"/>
</dbReference>
<evidence type="ECO:0000256" key="1">
    <source>
        <dbReference type="ARBA" id="ARBA00022723"/>
    </source>
</evidence>
<keyword evidence="1" id="KW-0479">Metal-binding</keyword>
<dbReference type="VEuPathDB" id="FungiDB:DD237_001076"/>
<dbReference type="STRING" id="542832.A0A3M6VHH3"/>
<dbReference type="Pfam" id="PF07847">
    <property type="entry name" value="PCO_ADO"/>
    <property type="match status" value="1"/>
</dbReference>
<dbReference type="AlphaFoldDB" id="A0A3M6VHH3"/>
<sequence length="242" mass="27510">MDFLNVLRRFAFGRDKNLVAGQKALERIQELLLETIAKYDGVPQALTLEEIAPIKMICDQLVLANFQLTVPSSRDSGPKRPMRVHYKHVYEDKMVSIGIFILPPGVSIPLHDHPRMSVITRVLYGSMHVKTYDLVKHDGLPNDKKHMARLCMDKVATAPHTMELLPDYGNLHQLVGGDDIGCAFLDIITPPYDSNKERDCTYYRVINSIANPEDVSKKLVELESYEPKDFEVILETYHGPHL</sequence>